<dbReference type="OrthoDB" id="1118146at2"/>
<feature type="transmembrane region" description="Helical" evidence="6">
    <location>
        <begin position="48"/>
        <end position="68"/>
    </location>
</feature>
<keyword evidence="3 6" id="KW-1133">Transmembrane helix</keyword>
<evidence type="ECO:0000313" key="8">
    <source>
        <dbReference type="EMBL" id="PVZ93808.1"/>
    </source>
</evidence>
<keyword evidence="9" id="KW-1185">Reference proteome</keyword>
<feature type="transmembrane region" description="Helical" evidence="6">
    <location>
        <begin position="268"/>
        <end position="285"/>
    </location>
</feature>
<dbReference type="InterPro" id="IPR051533">
    <property type="entry name" value="WaaL-like"/>
</dbReference>
<evidence type="ECO:0000256" key="3">
    <source>
        <dbReference type="ARBA" id="ARBA00022989"/>
    </source>
</evidence>
<evidence type="ECO:0000256" key="6">
    <source>
        <dbReference type="SAM" id="Phobius"/>
    </source>
</evidence>
<dbReference type="EMBL" id="QEOP01000002">
    <property type="protein sequence ID" value="PVZ93808.1"/>
    <property type="molecule type" value="Genomic_DNA"/>
</dbReference>
<feature type="transmembrane region" description="Helical" evidence="6">
    <location>
        <begin position="354"/>
        <end position="376"/>
    </location>
</feature>
<feature type="domain" description="O-antigen ligase-related" evidence="7">
    <location>
        <begin position="223"/>
        <end position="364"/>
    </location>
</feature>
<protein>
    <submittedName>
        <fullName evidence="8">Exopolysaccharide production protein</fullName>
    </submittedName>
</protein>
<dbReference type="RefSeq" id="WP_116756322.1">
    <property type="nucleotide sequence ID" value="NZ_JBHUEX010000001.1"/>
</dbReference>
<reference evidence="8 9" key="1">
    <citation type="submission" date="2018-05" db="EMBL/GenBank/DDBJ databases">
        <title>Amnibacterium sp. M8JJ-5, whole genome shotgun sequence.</title>
        <authorList>
            <person name="Tuo L."/>
        </authorList>
    </citation>
    <scope>NUCLEOTIDE SEQUENCE [LARGE SCALE GENOMIC DNA]</scope>
    <source>
        <strain evidence="8 9">M8JJ-5</strain>
    </source>
</reference>
<feature type="region of interest" description="Disordered" evidence="5">
    <location>
        <begin position="473"/>
        <end position="504"/>
    </location>
</feature>
<dbReference type="AlphaFoldDB" id="A0A2V1HMP3"/>
<keyword evidence="4 6" id="KW-0472">Membrane</keyword>
<evidence type="ECO:0000256" key="2">
    <source>
        <dbReference type="ARBA" id="ARBA00022692"/>
    </source>
</evidence>
<feature type="transmembrane region" description="Helical" evidence="6">
    <location>
        <begin position="195"/>
        <end position="211"/>
    </location>
</feature>
<organism evidence="8 9">
    <name type="scientific">Amnibacterium flavum</name>
    <dbReference type="NCBI Taxonomy" id="2173173"/>
    <lineage>
        <taxon>Bacteria</taxon>
        <taxon>Bacillati</taxon>
        <taxon>Actinomycetota</taxon>
        <taxon>Actinomycetes</taxon>
        <taxon>Micrococcales</taxon>
        <taxon>Microbacteriaceae</taxon>
        <taxon>Amnibacterium</taxon>
    </lineage>
</organism>
<evidence type="ECO:0000256" key="1">
    <source>
        <dbReference type="ARBA" id="ARBA00004141"/>
    </source>
</evidence>
<dbReference type="PANTHER" id="PTHR37422">
    <property type="entry name" value="TEICHURONIC ACID BIOSYNTHESIS PROTEIN TUAE"/>
    <property type="match status" value="1"/>
</dbReference>
<feature type="transmembrane region" description="Helical" evidence="6">
    <location>
        <begin position="218"/>
        <end position="233"/>
    </location>
</feature>
<gene>
    <name evidence="8" type="ORF">DDQ50_08445</name>
</gene>
<name>A0A2V1HMP3_9MICO</name>
<evidence type="ECO:0000313" key="9">
    <source>
        <dbReference type="Proteomes" id="UP000244893"/>
    </source>
</evidence>
<comment type="subcellular location">
    <subcellularLocation>
        <location evidence="1">Membrane</location>
        <topology evidence="1">Multi-pass membrane protein</topology>
    </subcellularLocation>
</comment>
<feature type="transmembrane region" description="Helical" evidence="6">
    <location>
        <begin position="239"/>
        <end position="256"/>
    </location>
</feature>
<evidence type="ECO:0000259" key="7">
    <source>
        <dbReference type="Pfam" id="PF04932"/>
    </source>
</evidence>
<evidence type="ECO:0000256" key="4">
    <source>
        <dbReference type="ARBA" id="ARBA00023136"/>
    </source>
</evidence>
<feature type="transmembrane region" description="Helical" evidence="6">
    <location>
        <begin position="75"/>
        <end position="95"/>
    </location>
</feature>
<accession>A0A2V1HMP3</accession>
<feature type="transmembrane region" description="Helical" evidence="6">
    <location>
        <begin position="107"/>
        <end position="125"/>
    </location>
</feature>
<dbReference type="Pfam" id="PF04932">
    <property type="entry name" value="Wzy_C"/>
    <property type="match status" value="1"/>
</dbReference>
<dbReference type="Proteomes" id="UP000244893">
    <property type="component" value="Unassembled WGS sequence"/>
</dbReference>
<sequence>MLAERFPLPGSVDPGNPRTHADSRDQLIATSLIFLLFAGQGFRDLLGWVGYLALAAIALVYVCIRLWSFRRDPRLLRAPIALVLFLAVCGASIIWSNYQWATSLGLLAQWATTLAALLLALLLGWDQLIRALATAMLWILGLSLVFELVVSVVIRDRLAPLWSGIGADAPGPMYWSENHLFEGGPIQGIVGNRNLLGFIALLALVLFAAMAARSSRRLRWQVALALPVVTILLTRSATVVGLALALGALLTVVALLRRLPRHRRRQLLIAVGALAAIAIVLALAFPETALGLLGRTDASGRGEIWRTVLSLAEQRPILGWGWVSYWAPWVYPFNGLVVIQGVEYLQAHNALLDLLLQVGVVGALAGAIAAVAAVTTAWRRALSTTGPALRSPAVVALLLLAALLGQSLTESRLLLEGNWALFAVLAVKLSFDAKASSGRPSVRAVRVEGRGRDGRSVHALASRRWIDRGAIPIPADAPSRVDAGRPSPEHEPVRASGARGRLPA</sequence>
<dbReference type="InterPro" id="IPR007016">
    <property type="entry name" value="O-antigen_ligase-rel_domated"/>
</dbReference>
<feature type="transmembrane region" description="Helical" evidence="6">
    <location>
        <begin position="132"/>
        <end position="154"/>
    </location>
</feature>
<dbReference type="PANTHER" id="PTHR37422:SF13">
    <property type="entry name" value="LIPOPOLYSACCHARIDE BIOSYNTHESIS PROTEIN PA4999-RELATED"/>
    <property type="match status" value="1"/>
</dbReference>
<feature type="transmembrane region" description="Helical" evidence="6">
    <location>
        <begin position="388"/>
        <end position="407"/>
    </location>
</feature>
<comment type="caution">
    <text evidence="8">The sequence shown here is derived from an EMBL/GenBank/DDBJ whole genome shotgun (WGS) entry which is preliminary data.</text>
</comment>
<proteinExistence type="predicted"/>
<keyword evidence="2 6" id="KW-0812">Transmembrane</keyword>
<evidence type="ECO:0000256" key="5">
    <source>
        <dbReference type="SAM" id="MobiDB-lite"/>
    </source>
</evidence>
<dbReference type="GO" id="GO:0016020">
    <property type="term" value="C:membrane"/>
    <property type="evidence" value="ECO:0007669"/>
    <property type="project" value="UniProtKB-SubCell"/>
</dbReference>